<reference evidence="2" key="1">
    <citation type="submission" date="2019-02" db="EMBL/GenBank/DDBJ databases">
        <authorList>
            <person name="Gruber-Vodicka R. H."/>
            <person name="Seah K. B. B."/>
        </authorList>
    </citation>
    <scope>NUCLEOTIDE SEQUENCE</scope>
    <source>
        <strain evidence="2">BECK_DK47</strain>
    </source>
</reference>
<evidence type="ECO:0000313" key="2">
    <source>
        <dbReference type="EMBL" id="VFJ43293.1"/>
    </source>
</evidence>
<protein>
    <submittedName>
        <fullName evidence="2">Uncharacterized protein</fullName>
    </submittedName>
</protein>
<dbReference type="GO" id="GO:0000731">
    <property type="term" value="P:DNA synthesis involved in DNA repair"/>
    <property type="evidence" value="ECO:0007669"/>
    <property type="project" value="TreeGrafter"/>
</dbReference>
<keyword evidence="1" id="KW-0175">Coiled coil</keyword>
<organism evidence="2">
    <name type="scientific">Candidatus Kentrum sp. DK</name>
    <dbReference type="NCBI Taxonomy" id="2126562"/>
    <lineage>
        <taxon>Bacteria</taxon>
        <taxon>Pseudomonadati</taxon>
        <taxon>Pseudomonadota</taxon>
        <taxon>Gammaproteobacteria</taxon>
        <taxon>Candidatus Kentrum</taxon>
    </lineage>
</organism>
<accession>A0A450RVZ1</accession>
<dbReference type="InterPro" id="IPR016195">
    <property type="entry name" value="Pol/histidinol_Pase-like"/>
</dbReference>
<dbReference type="GO" id="GO:0006302">
    <property type="term" value="P:double-strand break repair"/>
    <property type="evidence" value="ECO:0007669"/>
    <property type="project" value="TreeGrafter"/>
</dbReference>
<dbReference type="InterPro" id="IPR054787">
    <property type="entry name" value="TrlF_ATPase"/>
</dbReference>
<dbReference type="SUPFAM" id="SSF52540">
    <property type="entry name" value="P-loop containing nucleoside triphosphate hydrolases"/>
    <property type="match status" value="1"/>
</dbReference>
<dbReference type="Gene3D" id="3.40.50.300">
    <property type="entry name" value="P-loop containing nucleotide triphosphate hydrolases"/>
    <property type="match status" value="2"/>
</dbReference>
<dbReference type="EMBL" id="CAADEX010000005">
    <property type="protein sequence ID" value="VFJ43293.1"/>
    <property type="molecule type" value="Genomic_DNA"/>
</dbReference>
<gene>
    <name evidence="2" type="ORF">BECKDK2373B_GA0170837_100517</name>
</gene>
<name>A0A450RVZ1_9GAMM</name>
<feature type="coiled-coil region" evidence="1">
    <location>
        <begin position="421"/>
        <end position="465"/>
    </location>
</feature>
<proteinExistence type="predicted"/>
<dbReference type="PANTHER" id="PTHR32182">
    <property type="entry name" value="DNA REPLICATION AND REPAIR PROTEIN RECF"/>
    <property type="match status" value="1"/>
</dbReference>
<dbReference type="PANTHER" id="PTHR32182:SF22">
    <property type="entry name" value="ATP-DEPENDENT ENDONUCLEASE, OLD FAMILY-RELATED"/>
    <property type="match status" value="1"/>
</dbReference>
<sequence length="885" mass="100444">MNRTPNSNGAFPHGGRWLRFDCHLHTDADQEFSYGGDENYYCSGYVDALEKAGIGVGVIANHNKFDFEEFRALRKTARRKGVFLLPGVELSVNDGANGIHALIVFGDEWLRREKTTEDYISPFLTTMFPGRSHAEYQHENTRSDKNILQTVEELDKTGRKYFLIFAHVEERSGLWEEMEGGKLGDFSTERYASVRRRTLGFQKVRTRDTRDKVKGWLKDWYPAEVEGSDPKAVDQIGKGEACYLKIGDGNFDAVRYALRDYEYRVSAKPPEPHKHSRLESVSFEGGALDGKSIHLSPELNTLIGIRGSGKSAILEAIRYGLDIPFGLKAMDTDYKKDLVHHVLGSGGKITLQAMDRRGQPYEIRRIVGDTPDVYVDGIQQPGISLRETVVHKPLYFGQKDLSATGDGFEKDLVEKLLGGKLADIRGRIDAQRQQVVELAERWGKLADTQEKKQEYGNKKKDAEFRLRFFKEHGVEEKLQRQVDFDADARKCAQIVDFAQSYLASLGEFIDRNEDDLRNLRVHTSRQNAEFFTEFFALYGELINAFDGIKEFLASGKRTLAGLEGKTKEFMARKEALKEEFAAIERELAGQLQGAGIESIRPEEFRTLKKTVEQMEQMLAALEKQGGQRAGLHREILRELDALDALWREEYSLIEAELQKVNKGNAALKIKAGFKGDKAAFTDFMRDMFQGSHIREATFATIAEKYADFGAIYQEDATKLKGDVGASDQTFQNFTDYLEKNLPTLLTWRVPDRFTIEYRGKELKHHSLGQRASALILFVLSQRENDLFLIDQPEDDLDNQTIYEDVIKLVREIKPGTQFLFATHNANFPVLGDAEQIIACAWADGAVQTEIGSIDSPALQRKVVDIMEGGEEAFQKRNRRYEGWKS</sequence>
<dbReference type="AlphaFoldDB" id="A0A450RVZ1"/>
<dbReference type="NCBIfam" id="NF045780">
    <property type="entry name" value="TrlF_fam_ATP"/>
    <property type="match status" value="1"/>
</dbReference>
<dbReference type="InterPro" id="IPR027417">
    <property type="entry name" value="P-loop_NTPase"/>
</dbReference>
<dbReference type="SUPFAM" id="SSF89550">
    <property type="entry name" value="PHP domain-like"/>
    <property type="match status" value="1"/>
</dbReference>
<feature type="coiled-coil region" evidence="1">
    <location>
        <begin position="559"/>
        <end position="624"/>
    </location>
</feature>
<evidence type="ECO:0000256" key="1">
    <source>
        <dbReference type="SAM" id="Coils"/>
    </source>
</evidence>
<dbReference type="Gene3D" id="3.20.20.140">
    <property type="entry name" value="Metal-dependent hydrolases"/>
    <property type="match status" value="1"/>
</dbReference>